<dbReference type="EMBL" id="CP043311">
    <property type="protein sequence ID" value="QEY61100.1"/>
    <property type="molecule type" value="Genomic_DNA"/>
</dbReference>
<organism evidence="1 2">
    <name type="scientific">Metapseudomonas lalkuanensis</name>
    <dbReference type="NCBI Taxonomy" id="2604832"/>
    <lineage>
        <taxon>Bacteria</taxon>
        <taxon>Pseudomonadati</taxon>
        <taxon>Pseudomonadota</taxon>
        <taxon>Gammaproteobacteria</taxon>
        <taxon>Pseudomonadales</taxon>
        <taxon>Pseudomonadaceae</taxon>
        <taxon>Metapseudomonas</taxon>
    </lineage>
</organism>
<dbReference type="AlphaFoldDB" id="A0A5J6QEY8"/>
<accession>A0A5J6QEY8</accession>
<dbReference type="RefSeq" id="WP_151131613.1">
    <property type="nucleotide sequence ID" value="NZ_CP043311.1"/>
</dbReference>
<keyword evidence="2" id="KW-1185">Reference proteome</keyword>
<protein>
    <submittedName>
        <fullName evidence="1">Uncharacterized protein</fullName>
    </submittedName>
</protein>
<gene>
    <name evidence="1" type="ORF">FXN65_03220</name>
</gene>
<dbReference type="Proteomes" id="UP000327179">
    <property type="component" value="Chromosome"/>
</dbReference>
<dbReference type="KEGG" id="plal:FXN65_03220"/>
<evidence type="ECO:0000313" key="1">
    <source>
        <dbReference type="EMBL" id="QEY61100.1"/>
    </source>
</evidence>
<sequence length="115" mass="12868">MLRIRGQIGDWPVDLTVEMDAEDWDQLASRLSPEMLDKAPAAAKAPSAPRTDALWETAQQLLREAGQMEGPRLLAELEALTGGVAMGKRLLVRLRHSEQVHVEVREDAPLYIWRG</sequence>
<name>A0A5J6QEY8_9GAMM</name>
<proteinExistence type="predicted"/>
<reference evidence="1 2" key="1">
    <citation type="submission" date="2019-08" db="EMBL/GenBank/DDBJ databases">
        <title>Whole-genome Sequencing of e-waste polymer degrading bacterium Pseudomonas sp. strain PE08.</title>
        <authorList>
            <person name="Kirdat K."/>
            <person name="Debbarma P."/>
            <person name="Narawade N."/>
            <person name="Suyal D."/>
            <person name="Thorat V."/>
            <person name="Shouche Y."/>
            <person name="Goel R."/>
            <person name="Yadav A."/>
        </authorList>
    </citation>
    <scope>NUCLEOTIDE SEQUENCE [LARGE SCALE GENOMIC DNA]</scope>
    <source>
        <strain evidence="1 2">PE08</strain>
    </source>
</reference>
<evidence type="ECO:0000313" key="2">
    <source>
        <dbReference type="Proteomes" id="UP000327179"/>
    </source>
</evidence>